<feature type="domain" description="F-box" evidence="1">
    <location>
        <begin position="2"/>
        <end position="48"/>
    </location>
</feature>
<dbReference type="AlphaFoldDB" id="A0A6J1T8D8"/>
<dbReference type="Pfam" id="PF12937">
    <property type="entry name" value="F-box-like"/>
    <property type="match status" value="1"/>
</dbReference>
<dbReference type="InterPro" id="IPR032675">
    <property type="entry name" value="LRR_dom_sf"/>
</dbReference>
<dbReference type="KEGG" id="foc:113213172"/>
<reference evidence="3" key="1">
    <citation type="submission" date="2025-08" db="UniProtKB">
        <authorList>
            <consortium name="RefSeq"/>
        </authorList>
    </citation>
    <scope>IDENTIFICATION</scope>
    <source>
        <tissue evidence="3">Whole organism</tissue>
    </source>
</reference>
<gene>
    <name evidence="3" type="primary">LOC113213172</name>
</gene>
<keyword evidence="2" id="KW-1185">Reference proteome</keyword>
<protein>
    <submittedName>
        <fullName evidence="3">Uncharacterized protein LOC113213172</fullName>
    </submittedName>
</protein>
<dbReference type="PROSITE" id="PS50181">
    <property type="entry name" value="FBOX"/>
    <property type="match status" value="1"/>
</dbReference>
<dbReference type="SUPFAM" id="SSF81383">
    <property type="entry name" value="F-box domain"/>
    <property type="match status" value="1"/>
</dbReference>
<dbReference type="SUPFAM" id="SSF52047">
    <property type="entry name" value="RNI-like"/>
    <property type="match status" value="1"/>
</dbReference>
<sequence length="485" mass="53571">MELSLTDLPADVLLGVMQHVDVPDLLACRLVCKRLHGLALQPDAWRHRQLHGNRHTPQALRLAPCLKAWKLHLTSQVSRLPLALCTATKCAVTQLGITITTKHIEFEVTGRVIRNQAALGRLRRLQLILKNLHYRIGDVELTKLLATAVLTGGLEKLTIICFNGKLPSPDTPALLAGPAPSPSVKTLHFSLSPATEPFVSFVLAAHAATLEKVSLGESPCSWSASSSIAAQLAGMPNLRELTCCLLPGLQAAAACKSLRHFELLVYRPHLNPDDEALRRNLLDAGEFLRRADQLESVRLEYLSDDVRVGPSVLSLSPRSRPQRLVIVDDHYFEQDSDYPHLQPLLAALPSLTALHHLELNAVVLDGLAGALTPVTAPALRTLKLRPVQGRTPCAHAYLHSRSMATLLADNPALQVHVHARNVCLEVDTCETCRRHCHQELRCIRWLTKGEMLSDDRKDVADFQCGWSMWINITRCNLLFNNGSRS</sequence>
<accession>A0A6J1T8D8</accession>
<dbReference type="InterPro" id="IPR036047">
    <property type="entry name" value="F-box-like_dom_sf"/>
</dbReference>
<evidence type="ECO:0000313" key="3">
    <source>
        <dbReference type="RefSeq" id="XP_026287940.1"/>
    </source>
</evidence>
<organism evidence="2 3">
    <name type="scientific">Frankliniella occidentalis</name>
    <name type="common">Western flower thrips</name>
    <name type="synonym">Euthrips occidentalis</name>
    <dbReference type="NCBI Taxonomy" id="133901"/>
    <lineage>
        <taxon>Eukaryota</taxon>
        <taxon>Metazoa</taxon>
        <taxon>Ecdysozoa</taxon>
        <taxon>Arthropoda</taxon>
        <taxon>Hexapoda</taxon>
        <taxon>Insecta</taxon>
        <taxon>Pterygota</taxon>
        <taxon>Neoptera</taxon>
        <taxon>Paraneoptera</taxon>
        <taxon>Thysanoptera</taxon>
        <taxon>Terebrantia</taxon>
        <taxon>Thripoidea</taxon>
        <taxon>Thripidae</taxon>
        <taxon>Frankliniella</taxon>
    </lineage>
</organism>
<evidence type="ECO:0000313" key="2">
    <source>
        <dbReference type="Proteomes" id="UP000504606"/>
    </source>
</evidence>
<dbReference type="SMART" id="SM00256">
    <property type="entry name" value="FBOX"/>
    <property type="match status" value="1"/>
</dbReference>
<evidence type="ECO:0000259" key="1">
    <source>
        <dbReference type="PROSITE" id="PS50181"/>
    </source>
</evidence>
<dbReference type="RefSeq" id="XP_026287940.1">
    <property type="nucleotide sequence ID" value="XM_026432155.2"/>
</dbReference>
<dbReference type="InterPro" id="IPR001810">
    <property type="entry name" value="F-box_dom"/>
</dbReference>
<dbReference type="GeneID" id="113213172"/>
<proteinExistence type="predicted"/>
<name>A0A6J1T8D8_FRAOC</name>
<dbReference type="Gene3D" id="3.80.10.10">
    <property type="entry name" value="Ribonuclease Inhibitor"/>
    <property type="match status" value="1"/>
</dbReference>
<dbReference type="Proteomes" id="UP000504606">
    <property type="component" value="Unplaced"/>
</dbReference>